<dbReference type="EMBL" id="QXWK01000004">
    <property type="protein sequence ID" value="NBH60734.1"/>
    <property type="molecule type" value="Genomic_DNA"/>
</dbReference>
<comment type="caution">
    <text evidence="2">The sequence shown here is derived from an EMBL/GenBank/DDBJ whole genome shotgun (WGS) entry which is preliminary data.</text>
</comment>
<evidence type="ECO:0000313" key="3">
    <source>
        <dbReference type="Proteomes" id="UP000446866"/>
    </source>
</evidence>
<dbReference type="AlphaFoldDB" id="A0A845QH55"/>
<keyword evidence="1" id="KW-1133">Transmembrane helix</keyword>
<sequence length="224" mass="25144">MFFRDLRNTCRDFLLVLLGITLLITLLDVFNVGAAAGSLLALIFSVRYLNTMLNKSVFCEDGSVLELHVSLTQLICSKTALLLCYNTVFILVFFVCQYLKKDYLTLSFNLPLYVDFDGNLQVGGSLFWAVLSKIIGGTVMCLSFFPLMAICCKKMKNAETACRVAWSIFWLLNIFIEPFLLTPLLEMGIWSVFKFVGAERLTSLLLGAAYIAIVAVVLKKQKKL</sequence>
<name>A0A845QH55_9FIRM</name>
<dbReference type="RefSeq" id="WP_160201032.1">
    <property type="nucleotide sequence ID" value="NZ_QXWK01000004.1"/>
</dbReference>
<keyword evidence="1" id="KW-0472">Membrane</keyword>
<protein>
    <submittedName>
        <fullName evidence="2">Uncharacterized protein</fullName>
    </submittedName>
</protein>
<keyword evidence="3" id="KW-1185">Reference proteome</keyword>
<feature type="transmembrane region" description="Helical" evidence="1">
    <location>
        <begin position="164"/>
        <end position="181"/>
    </location>
</feature>
<reference evidence="2 3" key="1">
    <citation type="submission" date="2018-08" db="EMBL/GenBank/DDBJ databases">
        <title>Murine metabolic-syndrome-specific gut microbial biobank.</title>
        <authorList>
            <person name="Liu C."/>
        </authorList>
    </citation>
    <scope>NUCLEOTIDE SEQUENCE [LARGE SCALE GENOMIC DNA]</scope>
    <source>
        <strain evidence="2 3">28</strain>
    </source>
</reference>
<accession>A0A845QH55</accession>
<keyword evidence="1" id="KW-0812">Transmembrane</keyword>
<organism evidence="2 3">
    <name type="scientific">Anaerotruncus colihominis</name>
    <dbReference type="NCBI Taxonomy" id="169435"/>
    <lineage>
        <taxon>Bacteria</taxon>
        <taxon>Bacillati</taxon>
        <taxon>Bacillota</taxon>
        <taxon>Clostridia</taxon>
        <taxon>Eubacteriales</taxon>
        <taxon>Oscillospiraceae</taxon>
        <taxon>Anaerotruncus</taxon>
    </lineage>
</organism>
<evidence type="ECO:0000313" key="2">
    <source>
        <dbReference type="EMBL" id="NBH60734.1"/>
    </source>
</evidence>
<feature type="transmembrane region" description="Helical" evidence="1">
    <location>
        <begin position="13"/>
        <end position="46"/>
    </location>
</feature>
<dbReference type="Proteomes" id="UP000446866">
    <property type="component" value="Unassembled WGS sequence"/>
</dbReference>
<feature type="transmembrane region" description="Helical" evidence="1">
    <location>
        <begin position="126"/>
        <end position="152"/>
    </location>
</feature>
<evidence type="ECO:0000256" key="1">
    <source>
        <dbReference type="SAM" id="Phobius"/>
    </source>
</evidence>
<feature type="transmembrane region" description="Helical" evidence="1">
    <location>
        <begin position="80"/>
        <end position="100"/>
    </location>
</feature>
<gene>
    <name evidence="2" type="ORF">D0435_03470</name>
</gene>
<proteinExistence type="predicted"/>
<feature type="transmembrane region" description="Helical" evidence="1">
    <location>
        <begin position="201"/>
        <end position="218"/>
    </location>
</feature>